<gene>
    <name evidence="3" type="ORF">JBL43_00105</name>
</gene>
<reference evidence="3 4" key="1">
    <citation type="submission" date="2020-12" db="EMBL/GenBank/DDBJ databases">
        <title>Aureibaculum luteum sp. nov. and Aureibaculum flavum sp. nov., novel members of the family Flavobacteriaceae isolated from Antarctic intertidal sediments.</title>
        <authorList>
            <person name="He X."/>
            <person name="Zhang X."/>
        </authorList>
    </citation>
    <scope>NUCLEOTIDE SEQUENCE [LARGE SCALE GENOMIC DNA]</scope>
    <source>
        <strain evidence="3 4">A20</strain>
    </source>
</reference>
<proteinExistence type="predicted"/>
<dbReference type="CDD" id="cd11616">
    <property type="entry name" value="SAF_DH_OX_like"/>
    <property type="match status" value="1"/>
</dbReference>
<evidence type="ECO:0000313" key="3">
    <source>
        <dbReference type="EMBL" id="MBJ2172619.1"/>
    </source>
</evidence>
<name>A0ABS0WKZ5_9FLAO</name>
<organism evidence="3 4">
    <name type="scientific">Aureibaculum flavum</name>
    <dbReference type="NCBI Taxonomy" id="2795986"/>
    <lineage>
        <taxon>Bacteria</taxon>
        <taxon>Pseudomonadati</taxon>
        <taxon>Bacteroidota</taxon>
        <taxon>Flavobacteriia</taxon>
        <taxon>Flavobacteriales</taxon>
        <taxon>Flavobacteriaceae</taxon>
        <taxon>Aureibaculum</taxon>
    </lineage>
</organism>
<keyword evidence="4" id="KW-1185">Reference proteome</keyword>
<feature type="domain" description="Aspartate/homoserine dehydrogenase NAD-binding" evidence="1">
    <location>
        <begin position="24"/>
        <end position="155"/>
    </location>
</feature>
<dbReference type="SUPFAM" id="SSF51735">
    <property type="entry name" value="NAD(P)-binding Rossmann-fold domains"/>
    <property type="match status" value="1"/>
</dbReference>
<evidence type="ECO:0008006" key="5">
    <source>
        <dbReference type="Google" id="ProtNLM"/>
    </source>
</evidence>
<evidence type="ECO:0000259" key="2">
    <source>
        <dbReference type="Pfam" id="PF21135"/>
    </source>
</evidence>
<sequence length="428" mass="47390">MVIVDNALNKREKENNPIRVGVVGSGEMAKGLLNQIEKFTPGMKVVALYNRSLERPQRVFKDLNFDYKIVQKESDFTQCYKNGIIGVTQDLDLLIQSKFIDIIVDMTGSIEFSAQLTLDCINNKKDILSFNAELDATLGPILKYKADKAGVKYSVAEGDQPGCTMNLYRFVKQMGLIPLVCGNIKGMLDEYRTPETQKEFAASWDMSAYKATNFADGTKVSLEQACIANATGMKVAKRGMLGFKSTDHIDNLTGLYDVEQLKELGGIVDFTVGAKPGPGVFVYACSDGDPFTEKYLKYGKLGDGPLYSFYIPYHLLFFEIPISIARMVDFDDTIIAAKGGPMVDVITIAKTDLKKGETLDELGGFRTYGVCENHDVSKKENLLPIGLANGCILKKDIEKDGVISYDDVIIPENRLGDVLKLEQDELFN</sequence>
<dbReference type="Pfam" id="PF03447">
    <property type="entry name" value="NAD_binding_3"/>
    <property type="match status" value="1"/>
</dbReference>
<dbReference type="EMBL" id="JAEHFJ010000001">
    <property type="protein sequence ID" value="MBJ2172619.1"/>
    <property type="molecule type" value="Genomic_DNA"/>
</dbReference>
<protein>
    <recommendedName>
        <fullName evidence="5">NAD(P)-dependent oxidoreductase</fullName>
    </recommendedName>
</protein>
<evidence type="ECO:0000259" key="1">
    <source>
        <dbReference type="Pfam" id="PF03447"/>
    </source>
</evidence>
<dbReference type="Gene3D" id="3.40.50.720">
    <property type="entry name" value="NAD(P)-binding Rossmann-like Domain"/>
    <property type="match status" value="1"/>
</dbReference>
<dbReference type="InterPro" id="IPR005106">
    <property type="entry name" value="Asp/hSer_DH_NAD-bd"/>
</dbReference>
<dbReference type="PANTHER" id="PTHR37850">
    <property type="entry name" value="STRU PROTEIN"/>
    <property type="match status" value="1"/>
</dbReference>
<feature type="domain" description="Oxidoreductase DRL-like catalytic" evidence="2">
    <location>
        <begin position="158"/>
        <end position="320"/>
    </location>
</feature>
<accession>A0ABS0WKZ5</accession>
<dbReference type="InterPro" id="IPR036291">
    <property type="entry name" value="NAD(P)-bd_dom_sf"/>
</dbReference>
<dbReference type="InterPro" id="IPR048423">
    <property type="entry name" value="DRL_cat"/>
</dbReference>
<dbReference type="RefSeq" id="WP_198839472.1">
    <property type="nucleotide sequence ID" value="NZ_JAEHFJ010000001.1"/>
</dbReference>
<dbReference type="Pfam" id="PF21135">
    <property type="entry name" value="DRL_cat"/>
    <property type="match status" value="1"/>
</dbReference>
<dbReference type="Proteomes" id="UP000623301">
    <property type="component" value="Unassembled WGS sequence"/>
</dbReference>
<dbReference type="PANTHER" id="PTHR37850:SF1">
    <property type="entry name" value="SAF DOMAIN PROTEIN"/>
    <property type="match status" value="1"/>
</dbReference>
<comment type="caution">
    <text evidence="3">The sequence shown here is derived from an EMBL/GenBank/DDBJ whole genome shotgun (WGS) entry which is preliminary data.</text>
</comment>
<evidence type="ECO:0000313" key="4">
    <source>
        <dbReference type="Proteomes" id="UP000623301"/>
    </source>
</evidence>